<dbReference type="AlphaFoldDB" id="A0AA43TUD0"/>
<keyword evidence="2" id="KW-1185">Reference proteome</keyword>
<reference evidence="1" key="1">
    <citation type="journal article" date="2023" name="Genome Biol. Evol.">
        <title>First Whole Genome Sequence and Flow Cytometry Genome Size Data for the Lichen-Forming Fungus Ramalina farinacea (Ascomycota).</title>
        <authorList>
            <person name="Llewellyn T."/>
            <person name="Mian S."/>
            <person name="Hill R."/>
            <person name="Leitch I.J."/>
            <person name="Gaya E."/>
        </authorList>
    </citation>
    <scope>NUCLEOTIDE SEQUENCE</scope>
    <source>
        <strain evidence="1">LIQ254RAFAR</strain>
    </source>
</reference>
<dbReference type="Proteomes" id="UP001161017">
    <property type="component" value="Unassembled WGS sequence"/>
</dbReference>
<protein>
    <submittedName>
        <fullName evidence="1">Uncharacterized protein</fullName>
    </submittedName>
</protein>
<dbReference type="EMBL" id="JAPUFD010000016">
    <property type="protein sequence ID" value="MDI1491866.1"/>
    <property type="molecule type" value="Genomic_DNA"/>
</dbReference>
<name>A0AA43TUD0_9LECA</name>
<evidence type="ECO:0000313" key="1">
    <source>
        <dbReference type="EMBL" id="MDI1491866.1"/>
    </source>
</evidence>
<evidence type="ECO:0000313" key="2">
    <source>
        <dbReference type="Proteomes" id="UP001161017"/>
    </source>
</evidence>
<organism evidence="1 2">
    <name type="scientific">Ramalina farinacea</name>
    <dbReference type="NCBI Taxonomy" id="258253"/>
    <lineage>
        <taxon>Eukaryota</taxon>
        <taxon>Fungi</taxon>
        <taxon>Dikarya</taxon>
        <taxon>Ascomycota</taxon>
        <taxon>Pezizomycotina</taxon>
        <taxon>Lecanoromycetes</taxon>
        <taxon>OSLEUM clade</taxon>
        <taxon>Lecanoromycetidae</taxon>
        <taxon>Lecanorales</taxon>
        <taxon>Lecanorineae</taxon>
        <taxon>Ramalinaceae</taxon>
        <taxon>Ramalina</taxon>
    </lineage>
</organism>
<accession>A0AA43TUD0</accession>
<gene>
    <name evidence="1" type="ORF">OHK93_003077</name>
</gene>
<proteinExistence type="predicted"/>
<sequence length="343" mass="39654">MAASLANYNSDGEQLAPEYHTEWILARTTCIAEEKASRGGTAYSLGSSSLTTSARDMSFNFHQVHEQCTEMWAKNYRESMLDFKALETNRQIHQEAFALFWGTSRFCFEEGDVLKKFSETLNEAQRTSLKHIVLDIGFGCAGLQDENWDSSYWECRRQWPVCHLNNASLHPLKSMESLELHLELNHLRNGHSREVQLGTTMAIIRAMANWRLLHLKQACVTISYANRAKRWATNGQLFEKGELVELAQSFQRILLDPTVTKEDQARFLTYEIQDLEQFLVEQAESTKLYSNIVREYQDLVRRGQVITEDVKDRLTNMRAILERKNGDEMHNLLIAQEQRPQIA</sequence>
<comment type="caution">
    <text evidence="1">The sequence shown here is derived from an EMBL/GenBank/DDBJ whole genome shotgun (WGS) entry which is preliminary data.</text>
</comment>